<reference evidence="2 3" key="1">
    <citation type="submission" date="2019-08" db="EMBL/GenBank/DDBJ databases">
        <title>Genomes of Subsaximicrobium wynnwilliamsii strains.</title>
        <authorList>
            <person name="Bowman J.P."/>
        </authorList>
    </citation>
    <scope>NUCLEOTIDE SEQUENCE [LARGE SCALE GENOMIC DNA]</scope>
    <source>
        <strain evidence="2 3">2-80-2</strain>
    </source>
</reference>
<dbReference type="EMBL" id="VORO01000009">
    <property type="protein sequence ID" value="TXD89115.1"/>
    <property type="molecule type" value="Genomic_DNA"/>
</dbReference>
<evidence type="ECO:0000313" key="3">
    <source>
        <dbReference type="Proteomes" id="UP000321578"/>
    </source>
</evidence>
<feature type="transmembrane region" description="Helical" evidence="1">
    <location>
        <begin position="263"/>
        <end position="280"/>
    </location>
</feature>
<feature type="transmembrane region" description="Helical" evidence="1">
    <location>
        <begin position="289"/>
        <end position="306"/>
    </location>
</feature>
<dbReference type="RefSeq" id="WP_147086469.1">
    <property type="nucleotide sequence ID" value="NZ_VORM01000007.1"/>
</dbReference>
<feature type="transmembrane region" description="Helical" evidence="1">
    <location>
        <begin position="335"/>
        <end position="357"/>
    </location>
</feature>
<feature type="transmembrane region" description="Helical" evidence="1">
    <location>
        <begin position="152"/>
        <end position="168"/>
    </location>
</feature>
<comment type="caution">
    <text evidence="2">The sequence shown here is derived from an EMBL/GenBank/DDBJ whole genome shotgun (WGS) entry which is preliminary data.</text>
</comment>
<accession>A0A5C6ZIX4</accession>
<feature type="transmembrane region" description="Helical" evidence="1">
    <location>
        <begin position="398"/>
        <end position="416"/>
    </location>
</feature>
<feature type="transmembrane region" description="Helical" evidence="1">
    <location>
        <begin position="312"/>
        <end position="328"/>
    </location>
</feature>
<dbReference type="Proteomes" id="UP000321578">
    <property type="component" value="Unassembled WGS sequence"/>
</dbReference>
<evidence type="ECO:0000313" key="2">
    <source>
        <dbReference type="EMBL" id="TXD89115.1"/>
    </source>
</evidence>
<name>A0A5C6ZIX4_9FLAO</name>
<feature type="transmembrane region" description="Helical" evidence="1">
    <location>
        <begin position="202"/>
        <end position="226"/>
    </location>
</feature>
<keyword evidence="1" id="KW-0472">Membrane</keyword>
<evidence type="ECO:0008006" key="4">
    <source>
        <dbReference type="Google" id="ProtNLM"/>
    </source>
</evidence>
<protein>
    <recommendedName>
        <fullName evidence="4">Glycosyltransferase RgtA/B/C/D-like domain-containing protein</fullName>
    </recommendedName>
</protein>
<evidence type="ECO:0000256" key="1">
    <source>
        <dbReference type="SAM" id="Phobius"/>
    </source>
</evidence>
<proteinExistence type="predicted"/>
<feature type="transmembrane region" description="Helical" evidence="1">
    <location>
        <begin position="363"/>
        <end position="386"/>
    </location>
</feature>
<keyword evidence="3" id="KW-1185">Reference proteome</keyword>
<keyword evidence="1" id="KW-0812">Transmembrane</keyword>
<dbReference type="OrthoDB" id="1099698at2"/>
<dbReference type="AlphaFoldDB" id="A0A5C6ZIX4"/>
<feature type="transmembrane region" description="Helical" evidence="1">
    <location>
        <begin position="174"/>
        <end position="190"/>
    </location>
</feature>
<feature type="transmembrane region" description="Helical" evidence="1">
    <location>
        <begin position="79"/>
        <end position="100"/>
    </location>
</feature>
<feature type="transmembrane region" description="Helical" evidence="1">
    <location>
        <begin position="12"/>
        <end position="34"/>
    </location>
</feature>
<feature type="transmembrane region" description="Helical" evidence="1">
    <location>
        <begin position="128"/>
        <end position="145"/>
    </location>
</feature>
<organism evidence="2 3">
    <name type="scientific">Subsaximicrobium wynnwilliamsii</name>
    <dbReference type="NCBI Taxonomy" id="291179"/>
    <lineage>
        <taxon>Bacteria</taxon>
        <taxon>Pseudomonadati</taxon>
        <taxon>Bacteroidota</taxon>
        <taxon>Flavobacteriia</taxon>
        <taxon>Flavobacteriales</taxon>
        <taxon>Flavobacteriaceae</taxon>
        <taxon>Subsaximicrobium</taxon>
    </lineage>
</organism>
<keyword evidence="1" id="KW-1133">Transmembrane helix</keyword>
<sequence length="587" mass="67418">MTSNLYLTNNKFKITLGIIILIQILLAFQGFDMVDDGFVLTFYQQIFNHPETVEYNFMYWFSGIVGGLWYQLYPEGGVFWFRMLGLIVNTSTFILSYQLLKKHVPKTYLLFALVMVLFQNNYGFTTFYHNHLTALLCLLTVFTLLKAIEKESVILYVLTGIIIIFNTFTRLPNLVLLSLLLVIPFFFLLSKKPFVSKSIRPIALVVLGCLLGLLSVYGILMATGQFQVMKSMFVMLFDLGNTDGSAHNVGDILRSQVFNYKQIARTFFELAFILGLAVLIKHFLPKRRVLAVVLSVFFVSLLIVWYEKQGIGAAYTLSYIGCIWTLFSRKKAIHLRLIALCSFLILFTLTLGTTGGMKNSGYMAIWLGLPLFFLVLPEIFGCIQCILNKIFSTEKFKVSKPVFSLLWCFIIAFLLLKTYHISNEAYFDEGSRLEKTYAINNKFAKGIYTKQRRAEIVNDLLAGLSNYVQPNDYLFSYDHIPMIHFLTETRPYPYNSWVGIYDENSFRKKIAKAEQEISVLPIVVQQKFNTIHRFAEPDPNYMDASSANTILHAAASVSTMNSFLERHNYQIVWSNAYFNIYKAKQGF</sequence>
<gene>
    <name evidence="2" type="ORF">ESY86_10120</name>
</gene>
<feature type="transmembrane region" description="Helical" evidence="1">
    <location>
        <begin position="55"/>
        <end position="73"/>
    </location>
</feature>